<dbReference type="SUPFAM" id="SSF55658">
    <property type="entry name" value="L9 N-domain-like"/>
    <property type="match status" value="1"/>
</dbReference>
<gene>
    <name evidence="7" type="primary">rplI</name>
    <name evidence="10" type="ORF">HNR44_002557</name>
</gene>
<protein>
    <recommendedName>
        <fullName evidence="6 7">Large ribosomal subunit protein bL9</fullName>
    </recommendedName>
</protein>
<dbReference type="Gene3D" id="3.40.5.10">
    <property type="entry name" value="Ribosomal protein L9, N-terminal domain"/>
    <property type="match status" value="1"/>
</dbReference>
<sequence length="148" mass="16430">MKVIFTKDIKGKGKRGEVKNVSEGYARNYLFPNNLAQEASNSNLKELEKKKASDEKKAQQELEEAQKQKQQLEETTVEIGAKAGKAGRLFGAVSTKQITEALKQKGFTVDKRKIDLKDPIRTLGVTKVGIKIHPQVVATVDIHVKAQD</sequence>
<name>A0A841PRZ4_9BACL</name>
<keyword evidence="3 7" id="KW-0694">RNA-binding</keyword>
<dbReference type="PANTHER" id="PTHR21368">
    <property type="entry name" value="50S RIBOSOMAL PROTEIN L9"/>
    <property type="match status" value="1"/>
</dbReference>
<dbReference type="GO" id="GO:0019843">
    <property type="term" value="F:rRNA binding"/>
    <property type="evidence" value="ECO:0007669"/>
    <property type="project" value="UniProtKB-UniRule"/>
</dbReference>
<evidence type="ECO:0000256" key="4">
    <source>
        <dbReference type="ARBA" id="ARBA00022980"/>
    </source>
</evidence>
<feature type="domain" description="Ribosomal protein L9" evidence="9">
    <location>
        <begin position="13"/>
        <end position="40"/>
    </location>
</feature>
<accession>A0A841PRZ4</accession>
<keyword evidence="11" id="KW-1185">Reference proteome</keyword>
<dbReference type="InterPro" id="IPR000244">
    <property type="entry name" value="Ribosomal_bL9"/>
</dbReference>
<dbReference type="GO" id="GO:1990904">
    <property type="term" value="C:ribonucleoprotein complex"/>
    <property type="evidence" value="ECO:0007669"/>
    <property type="project" value="UniProtKB-KW"/>
</dbReference>
<dbReference type="Pfam" id="PF01281">
    <property type="entry name" value="Ribosomal_L9_N"/>
    <property type="match status" value="1"/>
</dbReference>
<dbReference type="Proteomes" id="UP000568839">
    <property type="component" value="Unassembled WGS sequence"/>
</dbReference>
<dbReference type="NCBIfam" id="TIGR00158">
    <property type="entry name" value="L9"/>
    <property type="match status" value="1"/>
</dbReference>
<dbReference type="RefSeq" id="WP_184404629.1">
    <property type="nucleotide sequence ID" value="NZ_JACHHJ010000003.1"/>
</dbReference>
<comment type="caution">
    <text evidence="10">The sequence shown here is derived from an EMBL/GenBank/DDBJ whole genome shotgun (WGS) entry which is preliminary data.</text>
</comment>
<dbReference type="InterPro" id="IPR036935">
    <property type="entry name" value="Ribosomal_bL9_N_sf"/>
</dbReference>
<comment type="function">
    <text evidence="7">Binds to the 23S rRNA.</text>
</comment>
<feature type="compositionally biased region" description="Basic and acidic residues" evidence="8">
    <location>
        <begin position="45"/>
        <end position="72"/>
    </location>
</feature>
<dbReference type="FunFam" id="3.40.5.10:FF:000002">
    <property type="entry name" value="50S ribosomal protein L9"/>
    <property type="match status" value="1"/>
</dbReference>
<dbReference type="InterPro" id="IPR036791">
    <property type="entry name" value="Ribosomal_bL9_C_sf"/>
</dbReference>
<dbReference type="InterPro" id="IPR020594">
    <property type="entry name" value="Ribosomal_bL9_bac/chp"/>
</dbReference>
<evidence type="ECO:0000256" key="2">
    <source>
        <dbReference type="ARBA" id="ARBA00022730"/>
    </source>
</evidence>
<dbReference type="HAMAP" id="MF_00503">
    <property type="entry name" value="Ribosomal_bL9"/>
    <property type="match status" value="1"/>
</dbReference>
<dbReference type="EMBL" id="JACHHJ010000003">
    <property type="protein sequence ID" value="MBB6450574.1"/>
    <property type="molecule type" value="Genomic_DNA"/>
</dbReference>
<evidence type="ECO:0000313" key="11">
    <source>
        <dbReference type="Proteomes" id="UP000568839"/>
    </source>
</evidence>
<evidence type="ECO:0000256" key="3">
    <source>
        <dbReference type="ARBA" id="ARBA00022884"/>
    </source>
</evidence>
<feature type="region of interest" description="Disordered" evidence="8">
    <location>
        <begin position="40"/>
        <end position="73"/>
    </location>
</feature>
<dbReference type="SUPFAM" id="SSF55653">
    <property type="entry name" value="Ribosomal protein L9 C-domain"/>
    <property type="match status" value="1"/>
</dbReference>
<dbReference type="InterPro" id="IPR020069">
    <property type="entry name" value="Ribosomal_bL9_C"/>
</dbReference>
<evidence type="ECO:0000256" key="5">
    <source>
        <dbReference type="ARBA" id="ARBA00023274"/>
    </source>
</evidence>
<proteinExistence type="inferred from homology"/>
<evidence type="ECO:0000256" key="8">
    <source>
        <dbReference type="SAM" id="MobiDB-lite"/>
    </source>
</evidence>
<reference evidence="10 11" key="1">
    <citation type="submission" date="2020-08" db="EMBL/GenBank/DDBJ databases">
        <title>Genomic Encyclopedia of Type Strains, Phase IV (KMG-IV): sequencing the most valuable type-strain genomes for metagenomic binning, comparative biology and taxonomic classification.</title>
        <authorList>
            <person name="Goeker M."/>
        </authorList>
    </citation>
    <scope>NUCLEOTIDE SEQUENCE [LARGE SCALE GENOMIC DNA]</scope>
    <source>
        <strain evidence="10 11">DSM 21769</strain>
    </source>
</reference>
<dbReference type="Gene3D" id="3.10.430.100">
    <property type="entry name" value="Ribosomal protein L9, C-terminal domain"/>
    <property type="match status" value="1"/>
</dbReference>
<evidence type="ECO:0000313" key="10">
    <source>
        <dbReference type="EMBL" id="MBB6450574.1"/>
    </source>
</evidence>
<keyword evidence="4 7" id="KW-0689">Ribosomal protein</keyword>
<keyword evidence="5 7" id="KW-0687">Ribonucleoprotein</keyword>
<comment type="similarity">
    <text evidence="1 7">Belongs to the bacterial ribosomal protein bL9 family.</text>
</comment>
<dbReference type="GO" id="GO:0006412">
    <property type="term" value="P:translation"/>
    <property type="evidence" value="ECO:0007669"/>
    <property type="project" value="UniProtKB-UniRule"/>
</dbReference>
<evidence type="ECO:0000259" key="9">
    <source>
        <dbReference type="PROSITE" id="PS00651"/>
    </source>
</evidence>
<dbReference type="AlphaFoldDB" id="A0A841PRZ4"/>
<evidence type="ECO:0000256" key="6">
    <source>
        <dbReference type="ARBA" id="ARBA00035292"/>
    </source>
</evidence>
<dbReference type="GO" id="GO:0003735">
    <property type="term" value="F:structural constituent of ribosome"/>
    <property type="evidence" value="ECO:0007669"/>
    <property type="project" value="InterPro"/>
</dbReference>
<dbReference type="Pfam" id="PF03948">
    <property type="entry name" value="Ribosomal_L9_C"/>
    <property type="match status" value="1"/>
</dbReference>
<dbReference type="InterPro" id="IPR009027">
    <property type="entry name" value="Ribosomal_bL9/RNase_H1_N"/>
</dbReference>
<dbReference type="PROSITE" id="PS00651">
    <property type="entry name" value="RIBOSOMAL_L9"/>
    <property type="match status" value="1"/>
</dbReference>
<organism evidence="10 11">
    <name type="scientific">Geomicrobium halophilum</name>
    <dbReference type="NCBI Taxonomy" id="549000"/>
    <lineage>
        <taxon>Bacteria</taxon>
        <taxon>Bacillati</taxon>
        <taxon>Bacillota</taxon>
        <taxon>Bacilli</taxon>
        <taxon>Bacillales</taxon>
        <taxon>Geomicrobium</taxon>
    </lineage>
</organism>
<evidence type="ECO:0000256" key="7">
    <source>
        <dbReference type="HAMAP-Rule" id="MF_00503"/>
    </source>
</evidence>
<dbReference type="GO" id="GO:0005840">
    <property type="term" value="C:ribosome"/>
    <property type="evidence" value="ECO:0007669"/>
    <property type="project" value="UniProtKB-KW"/>
</dbReference>
<keyword evidence="2 7" id="KW-0699">rRNA-binding</keyword>
<dbReference type="InterPro" id="IPR020070">
    <property type="entry name" value="Ribosomal_bL9_N"/>
</dbReference>
<evidence type="ECO:0000256" key="1">
    <source>
        <dbReference type="ARBA" id="ARBA00010605"/>
    </source>
</evidence>